<keyword evidence="3" id="KW-1185">Reference proteome</keyword>
<feature type="compositionally biased region" description="Polar residues" evidence="1">
    <location>
        <begin position="163"/>
        <end position="189"/>
    </location>
</feature>
<dbReference type="Proteomes" id="UP001374579">
    <property type="component" value="Unassembled WGS sequence"/>
</dbReference>
<evidence type="ECO:0000313" key="2">
    <source>
        <dbReference type="EMBL" id="KAK7112192.1"/>
    </source>
</evidence>
<gene>
    <name evidence="2" type="ORF">V1264_011681</name>
</gene>
<protein>
    <submittedName>
        <fullName evidence="2">Uncharacterized protein</fullName>
    </submittedName>
</protein>
<comment type="caution">
    <text evidence="2">The sequence shown here is derived from an EMBL/GenBank/DDBJ whole genome shotgun (WGS) entry which is preliminary data.</text>
</comment>
<proteinExistence type="predicted"/>
<name>A0AAN9BUR4_9CAEN</name>
<dbReference type="EMBL" id="JBAMIC010000002">
    <property type="protein sequence ID" value="KAK7112192.1"/>
    <property type="molecule type" value="Genomic_DNA"/>
</dbReference>
<feature type="region of interest" description="Disordered" evidence="1">
    <location>
        <begin position="100"/>
        <end position="123"/>
    </location>
</feature>
<dbReference type="SUPFAM" id="SSF48452">
    <property type="entry name" value="TPR-like"/>
    <property type="match status" value="1"/>
</dbReference>
<accession>A0AAN9BUR4</accession>
<dbReference type="Gene3D" id="1.25.40.10">
    <property type="entry name" value="Tetratricopeptide repeat domain"/>
    <property type="match status" value="1"/>
</dbReference>
<evidence type="ECO:0000256" key="1">
    <source>
        <dbReference type="SAM" id="MobiDB-lite"/>
    </source>
</evidence>
<reference evidence="2 3" key="1">
    <citation type="submission" date="2024-02" db="EMBL/GenBank/DDBJ databases">
        <title>Chromosome-scale genome assembly of the rough periwinkle Littorina saxatilis.</title>
        <authorList>
            <person name="De Jode A."/>
            <person name="Faria R."/>
            <person name="Formenti G."/>
            <person name="Sims Y."/>
            <person name="Smith T.P."/>
            <person name="Tracey A."/>
            <person name="Wood J.M.D."/>
            <person name="Zagrodzka Z.B."/>
            <person name="Johannesson K."/>
            <person name="Butlin R.K."/>
            <person name="Leder E.H."/>
        </authorList>
    </citation>
    <scope>NUCLEOTIDE SEQUENCE [LARGE SCALE GENOMIC DNA]</scope>
    <source>
        <strain evidence="2">Snail1</strain>
        <tissue evidence="2">Muscle</tissue>
    </source>
</reference>
<feature type="compositionally biased region" description="Polar residues" evidence="1">
    <location>
        <begin position="100"/>
        <end position="109"/>
    </location>
</feature>
<sequence length="648" mass="72083">MIRWSDEVAKCRPNAVVFQCPPGQCPVQHDPGEAELLAAEFDRTPFIDEAGHFRTTQSDGVGSILPFGPLDTTGRGHEQHGMDGTFGQRPYMDTGGQFGTSQTSVAENVSRNRHPPTRAQSAVESRLLEEFEESSRAFLNPDGTLRTSQRDGIGSIRPPEQLWPSNPQEGRPTLQTSHSFPPPTRNSYQGREGGIGQVGVSNLLQCKHRCYFYNISDPRIQTAEIFYLKGIELNPRNYGLLYDIGRMYESLRDPRKALEFYERIFVERKSANALNVVNAYERSGWCYLNMSELLQDVQERQHLKGKAEDMFMSSLVECRQAVTHLPHISANRASLWTSYASLLDILRHSEGDSRQKEADVHELVGKHLEAIEVYQEVLTLANTDQGRTEALCGTISNHLSVSKVKEAKFILDLFLTSDERSFILTDDNNVTKRLRDVAAQVYSRAFRQALASGDTSDAHAAVRSALVLKHILPDADARGQAGNCGAEQLLEQFDVCIFYNDHDTDGPDVGLEEMSEALSTITRTAFGMRVSVNDEEAPLGRLSFVSELSLAQSAPLVILVVAPGSELSPRMTFIADTVLRSHKKGSVLPILVGDGTTHRLPNPLHCLQPYVRAEEILPVVGSDVRHHVDAVCNLFEAFLEGHEMCCYE</sequence>
<evidence type="ECO:0000313" key="3">
    <source>
        <dbReference type="Proteomes" id="UP001374579"/>
    </source>
</evidence>
<feature type="region of interest" description="Disordered" evidence="1">
    <location>
        <begin position="140"/>
        <end position="193"/>
    </location>
</feature>
<dbReference type="InterPro" id="IPR011990">
    <property type="entry name" value="TPR-like_helical_dom_sf"/>
</dbReference>
<dbReference type="AlphaFoldDB" id="A0AAN9BUR4"/>
<organism evidence="2 3">
    <name type="scientific">Littorina saxatilis</name>
    <dbReference type="NCBI Taxonomy" id="31220"/>
    <lineage>
        <taxon>Eukaryota</taxon>
        <taxon>Metazoa</taxon>
        <taxon>Spiralia</taxon>
        <taxon>Lophotrochozoa</taxon>
        <taxon>Mollusca</taxon>
        <taxon>Gastropoda</taxon>
        <taxon>Caenogastropoda</taxon>
        <taxon>Littorinimorpha</taxon>
        <taxon>Littorinoidea</taxon>
        <taxon>Littorinidae</taxon>
        <taxon>Littorina</taxon>
    </lineage>
</organism>